<dbReference type="Proteomes" id="UP000032568">
    <property type="component" value="Chromosome"/>
</dbReference>
<organism evidence="2 3">
    <name type="scientific">Thalassomonas actiniarum</name>
    <dbReference type="NCBI Taxonomy" id="485447"/>
    <lineage>
        <taxon>Bacteria</taxon>
        <taxon>Pseudomonadati</taxon>
        <taxon>Pseudomonadota</taxon>
        <taxon>Gammaproteobacteria</taxon>
        <taxon>Alteromonadales</taxon>
        <taxon>Colwelliaceae</taxon>
        <taxon>Thalassomonas</taxon>
    </lineage>
</organism>
<dbReference type="EMBL" id="CP059735">
    <property type="protein sequence ID" value="WDE01410.1"/>
    <property type="molecule type" value="Genomic_DNA"/>
</dbReference>
<reference evidence="2 3" key="1">
    <citation type="journal article" date="2015" name="Genome Announc.">
        <title>Draft Genome Sequences of Marine Isolates of Thalassomonas viridans and Thalassomonas actiniarum.</title>
        <authorList>
            <person name="Olonade I."/>
            <person name="van Zyl L.J."/>
            <person name="Trindade M."/>
        </authorList>
    </citation>
    <scope>NUCLEOTIDE SEQUENCE [LARGE SCALE GENOMIC DNA]</scope>
    <source>
        <strain evidence="2 3">A5K-106</strain>
    </source>
</reference>
<keyword evidence="1" id="KW-0812">Transmembrane</keyword>
<feature type="transmembrane region" description="Helical" evidence="1">
    <location>
        <begin position="69"/>
        <end position="87"/>
    </location>
</feature>
<dbReference type="RefSeq" id="WP_044833550.1">
    <property type="nucleotide sequence ID" value="NZ_CP059735.1"/>
</dbReference>
<name>A0AAF0C5Y9_9GAMM</name>
<dbReference type="KEGG" id="tact:SG35_012715"/>
<evidence type="ECO:0000256" key="1">
    <source>
        <dbReference type="SAM" id="Phobius"/>
    </source>
</evidence>
<feature type="transmembrane region" description="Helical" evidence="1">
    <location>
        <begin position="20"/>
        <end position="39"/>
    </location>
</feature>
<evidence type="ECO:0008006" key="4">
    <source>
        <dbReference type="Google" id="ProtNLM"/>
    </source>
</evidence>
<gene>
    <name evidence="2" type="ORF">SG35_012715</name>
</gene>
<protein>
    <recommendedName>
        <fullName evidence="4">DUF4870 domain-containing protein</fullName>
    </recommendedName>
</protein>
<evidence type="ECO:0000313" key="2">
    <source>
        <dbReference type="EMBL" id="WDE01410.1"/>
    </source>
</evidence>
<proteinExistence type="predicted"/>
<reference evidence="2 3" key="2">
    <citation type="journal article" date="2022" name="Mar. Drugs">
        <title>Bioassay-Guided Fractionation Leads to the Detection of Cholic Acid Generated by the Rare Thalassomonas sp.</title>
        <authorList>
            <person name="Pheiffer F."/>
            <person name="Schneider Y.K."/>
            <person name="Hansen E.H."/>
            <person name="Andersen J.H."/>
            <person name="Isaksson J."/>
            <person name="Busche T."/>
            <person name="R C."/>
            <person name="Kalinowski J."/>
            <person name="Zyl L.V."/>
            <person name="Trindade M."/>
        </authorList>
    </citation>
    <scope>NUCLEOTIDE SEQUENCE [LARGE SCALE GENOMIC DNA]</scope>
    <source>
        <strain evidence="2 3">A5K-106</strain>
    </source>
</reference>
<accession>A0AAF0C5Y9</accession>
<keyword evidence="1" id="KW-1133">Transmembrane helix</keyword>
<evidence type="ECO:0000313" key="3">
    <source>
        <dbReference type="Proteomes" id="UP000032568"/>
    </source>
</evidence>
<dbReference type="AlphaFoldDB" id="A0AAF0C5Y9"/>
<keyword evidence="3" id="KW-1185">Reference proteome</keyword>
<keyword evidence="1" id="KW-0472">Membrane</keyword>
<sequence>MSHYHTETKTAYDMAKIVAALSYLTIVGWMLAIILYGFYKSTFARFHLRQSLGLVITAALLSFIPLIGWLLNIAVVFLWFLALYYALSGQKRSVPLLGDFYQRHLDFIC</sequence>